<dbReference type="SUPFAM" id="SSF53901">
    <property type="entry name" value="Thiolase-like"/>
    <property type="match status" value="1"/>
</dbReference>
<accession>A0A367ZLQ3</accession>
<dbReference type="InterPro" id="IPR036736">
    <property type="entry name" value="ACP-like_sf"/>
</dbReference>
<feature type="compositionally biased region" description="Low complexity" evidence="5">
    <location>
        <begin position="1405"/>
        <end position="1433"/>
    </location>
</feature>
<dbReference type="InterPro" id="IPR014043">
    <property type="entry name" value="Acyl_transferase_dom"/>
</dbReference>
<feature type="active site" description="Proton acceptor; for dehydratase activity" evidence="4">
    <location>
        <position position="2406"/>
    </location>
</feature>
<dbReference type="Pfam" id="PF00550">
    <property type="entry name" value="PP-binding"/>
    <property type="match status" value="4"/>
</dbReference>
<dbReference type="InterPro" id="IPR042104">
    <property type="entry name" value="PKS_dehydratase_sf"/>
</dbReference>
<dbReference type="InterPro" id="IPR001227">
    <property type="entry name" value="Ac_transferase_dom_sf"/>
</dbReference>
<feature type="region of interest" description="N-terminal hotdog fold" evidence="4">
    <location>
        <begin position="2372"/>
        <end position="2501"/>
    </location>
</feature>
<protein>
    <submittedName>
        <fullName evidence="9">Omega-3 polyunsaturated fatty acid synthase subunit, PfaA</fullName>
    </submittedName>
</protein>
<evidence type="ECO:0000313" key="10">
    <source>
        <dbReference type="Proteomes" id="UP000252355"/>
    </source>
</evidence>
<feature type="region of interest" description="Disordered" evidence="5">
    <location>
        <begin position="1242"/>
        <end position="1321"/>
    </location>
</feature>
<evidence type="ECO:0000313" key="9">
    <source>
        <dbReference type="EMBL" id="RCK79044.1"/>
    </source>
</evidence>
<dbReference type="SUPFAM" id="SSF51735">
    <property type="entry name" value="NAD(P)-binding Rossmann-fold domains"/>
    <property type="match status" value="1"/>
</dbReference>
<dbReference type="Pfam" id="PF08659">
    <property type="entry name" value="KR"/>
    <property type="match status" value="1"/>
</dbReference>
<dbReference type="EMBL" id="QOQW01000016">
    <property type="protein sequence ID" value="RCK79044.1"/>
    <property type="molecule type" value="Genomic_DNA"/>
</dbReference>
<dbReference type="InterPro" id="IPR016035">
    <property type="entry name" value="Acyl_Trfase/lysoPLipase"/>
</dbReference>
<dbReference type="InterPro" id="IPR020807">
    <property type="entry name" value="PKS_DH"/>
</dbReference>
<dbReference type="InterPro" id="IPR013968">
    <property type="entry name" value="PKS_KR"/>
</dbReference>
<feature type="compositionally biased region" description="Low complexity" evidence="5">
    <location>
        <begin position="950"/>
        <end position="1019"/>
    </location>
</feature>
<dbReference type="InterPro" id="IPR049551">
    <property type="entry name" value="PKS_DH_C"/>
</dbReference>
<dbReference type="InterPro" id="IPR016036">
    <property type="entry name" value="Malonyl_transacylase_ACP-bd"/>
</dbReference>
<evidence type="ECO:0000256" key="4">
    <source>
        <dbReference type="PROSITE-ProRule" id="PRU01363"/>
    </source>
</evidence>
<feature type="domain" description="PKS/mFAS DH" evidence="8">
    <location>
        <begin position="2372"/>
        <end position="2661"/>
    </location>
</feature>
<feature type="region of interest" description="C-terminal hotdog fold" evidence="4">
    <location>
        <begin position="2513"/>
        <end position="2661"/>
    </location>
</feature>
<dbReference type="SMART" id="SM00826">
    <property type="entry name" value="PKS_DH"/>
    <property type="match status" value="1"/>
</dbReference>
<dbReference type="PANTHER" id="PTHR43074">
    <property type="entry name" value="OMEGA-3 POLYUNSATURATED FATTY ACID SYNTHASE PFAB-RELATED"/>
    <property type="match status" value="1"/>
</dbReference>
<feature type="domain" description="Carrier" evidence="6">
    <location>
        <begin position="1674"/>
        <end position="1754"/>
    </location>
</feature>
<feature type="compositionally biased region" description="Basic and acidic residues" evidence="5">
    <location>
        <begin position="940"/>
        <end position="949"/>
    </location>
</feature>
<feature type="domain" description="Carrier" evidence="6">
    <location>
        <begin position="1320"/>
        <end position="1400"/>
    </location>
</feature>
<dbReference type="GO" id="GO:0016746">
    <property type="term" value="F:acyltransferase activity"/>
    <property type="evidence" value="ECO:0007669"/>
    <property type="project" value="InterPro"/>
</dbReference>
<dbReference type="InterPro" id="IPR057326">
    <property type="entry name" value="KR_dom"/>
</dbReference>
<feature type="compositionally biased region" description="Polar residues" evidence="5">
    <location>
        <begin position="1298"/>
        <end position="1315"/>
    </location>
</feature>
<dbReference type="Gene3D" id="3.40.47.10">
    <property type="match status" value="1"/>
</dbReference>
<evidence type="ECO:0000259" key="8">
    <source>
        <dbReference type="PROSITE" id="PS52019"/>
    </source>
</evidence>
<dbReference type="Pfam" id="PF02801">
    <property type="entry name" value="Ketoacyl-synt_C"/>
    <property type="match status" value="1"/>
</dbReference>
<dbReference type="Gene3D" id="3.10.129.110">
    <property type="entry name" value="Polyketide synthase dehydratase"/>
    <property type="match status" value="1"/>
</dbReference>
<evidence type="ECO:0000256" key="2">
    <source>
        <dbReference type="ARBA" id="ARBA00022553"/>
    </source>
</evidence>
<dbReference type="Proteomes" id="UP000252355">
    <property type="component" value="Unassembled WGS sequence"/>
</dbReference>
<evidence type="ECO:0000256" key="1">
    <source>
        <dbReference type="ARBA" id="ARBA00022450"/>
    </source>
</evidence>
<dbReference type="Gene3D" id="3.30.70.250">
    <property type="entry name" value="Malonyl-CoA ACP transacylase, ACP-binding"/>
    <property type="match status" value="1"/>
</dbReference>
<feature type="region of interest" description="Disordered" evidence="5">
    <location>
        <begin position="931"/>
        <end position="1028"/>
    </location>
</feature>
<dbReference type="Pfam" id="PF00698">
    <property type="entry name" value="Acyl_transf_1"/>
    <property type="match status" value="1"/>
</dbReference>
<dbReference type="InterPro" id="IPR020841">
    <property type="entry name" value="PKS_Beta-ketoAc_synthase_dom"/>
</dbReference>
<dbReference type="PANTHER" id="PTHR43074:SF1">
    <property type="entry name" value="BETA-KETOACYL SYNTHASE FAMILY PROTEIN-RELATED"/>
    <property type="match status" value="1"/>
</dbReference>
<dbReference type="InterPro" id="IPR036291">
    <property type="entry name" value="NAD(P)-bd_dom_sf"/>
</dbReference>
<dbReference type="Gene3D" id="1.10.1200.10">
    <property type="entry name" value="ACP-like"/>
    <property type="match status" value="4"/>
</dbReference>
<organism evidence="9 10">
    <name type="scientific">Candidatus Ozemobacter sibiricus</name>
    <dbReference type="NCBI Taxonomy" id="2268124"/>
    <lineage>
        <taxon>Bacteria</taxon>
        <taxon>Candidatus Ozemobacteria</taxon>
        <taxon>Candidatus Ozemobacterales</taxon>
        <taxon>Candidatus Ozemobacteraceae</taxon>
        <taxon>Candidatus Ozemobacter</taxon>
    </lineage>
</organism>
<dbReference type="PROSITE" id="PS50075">
    <property type="entry name" value="CARRIER"/>
    <property type="match status" value="4"/>
</dbReference>
<keyword evidence="3" id="KW-0808">Transferase</keyword>
<keyword evidence="2" id="KW-0597">Phosphoprotein</keyword>
<dbReference type="SMART" id="SM00827">
    <property type="entry name" value="PKS_AT"/>
    <property type="match status" value="1"/>
</dbReference>
<dbReference type="Pfam" id="PF21089">
    <property type="entry name" value="PKS_DH_N"/>
    <property type="match status" value="1"/>
</dbReference>
<gene>
    <name evidence="9" type="ORF">OZSIB_0386</name>
</gene>
<reference evidence="9 10" key="1">
    <citation type="submission" date="2018-05" db="EMBL/GenBank/DDBJ databases">
        <title>A metagenomic window into the 2 km-deep terrestrial subsurface aquifer revealed taxonomically and functionally diverse microbial community comprising novel uncultured bacterial lineages.</title>
        <authorList>
            <person name="Kadnikov V.V."/>
            <person name="Mardanov A.V."/>
            <person name="Beletsky A.V."/>
            <person name="Banks D."/>
            <person name="Pimenov N.V."/>
            <person name="Frank Y.A."/>
            <person name="Karnachuk O.V."/>
            <person name="Ravin N.V."/>
        </authorList>
    </citation>
    <scope>NUCLEOTIDE SEQUENCE [LARGE SCALE GENOMIC DNA]</scope>
    <source>
        <strain evidence="9">BY5</strain>
    </source>
</reference>
<evidence type="ECO:0000256" key="3">
    <source>
        <dbReference type="ARBA" id="ARBA00022679"/>
    </source>
</evidence>
<dbReference type="CDD" id="cd08953">
    <property type="entry name" value="KR_2_SDR_x"/>
    <property type="match status" value="1"/>
</dbReference>
<dbReference type="InterPro" id="IPR016039">
    <property type="entry name" value="Thiolase-like"/>
</dbReference>
<feature type="compositionally biased region" description="Low complexity" evidence="5">
    <location>
        <begin position="2346"/>
        <end position="2381"/>
    </location>
</feature>
<feature type="compositionally biased region" description="Low complexity" evidence="5">
    <location>
        <begin position="1790"/>
        <end position="1812"/>
    </location>
</feature>
<dbReference type="PROSITE" id="PS52019">
    <property type="entry name" value="PKS_MFAS_DH"/>
    <property type="match status" value="1"/>
</dbReference>
<evidence type="ECO:0000259" key="6">
    <source>
        <dbReference type="PROSITE" id="PS50075"/>
    </source>
</evidence>
<dbReference type="Pfam" id="PF00109">
    <property type="entry name" value="ketoacyl-synt"/>
    <property type="match status" value="1"/>
</dbReference>
<dbReference type="Gene3D" id="3.40.366.10">
    <property type="entry name" value="Malonyl-Coenzyme A Acyl Carrier Protein, domain 2"/>
    <property type="match status" value="1"/>
</dbReference>
<keyword evidence="1" id="KW-0596">Phosphopantetheine</keyword>
<sequence>MNEMNSERTSEPIAIIGMSCLFPRAQSLQEYWANIKGRVDAITEIPPTHWRPEDYYDADPKTPDRTYAKRGGFVPVTEFDPAEYGITPQALEAIDTSQLLGLVVATGALQDAGYGPNRTFDRSRVGVILGLTGTLELVIPLGARLGHPIWRRALQRAGVPDEIAREVMDNIAEGYVAWQENSFPGLLGNVAAGRITNRLNLGGTNCVVDAACGSSLAAIHMALLELETGRADMVITGGIDTFNDIFMYMCFSKTPALSPTGDARPFSVDSDGTILGEGLGMLVLKRLSDARAAGDRIYAVIRGMGTSSDGKGKAIYAPSAAGQVVAIRRAYEAAGVTPSSIGLIEAHGTGTKVGDEIELTGLKEVFANPDHREPWVGLGSVKSQIGHTKAAAGAAGLIKVALALHHKVLPPTIKIKEPNPLLQTRDCPFYLLTEPRPWFAPEGTPRRAGVSSFGFGGSNFHTLVEEADPTKTATDWDGRVEIYAFAASNRQELLERLATFEKAAAAEPEGIAAARSRQQFRADLPCRLTMVVEADRTSRAPLFAAARARLADPAAPAAFHLPEGVWYDEGPRAEPAAVIFPGQGSQYVNMGRDLVCTFPEAFDTVQAADRVVEGLAATIFPRPTLDRMKREQYEQALRATRLAQPALGAIGYGTFRVLQRFGFAPAAAAGHSYGELAALCAAGALEPTALWHLSRRRGELMGQGEGDRGGMIAVAAARAAIEAVLAEEKLELTIANENAPEQTVLSGPTAAVQQAKEVFARRKLRATVLPVAGAFHSPLVAEAAEPFRAEVQRRGLRAPAIPVYANTTGRPYPSDPAAMADLLGRQLANPVRFVTLIEAMYADGIRTFVETGPGGKIGGLIRAILGERPHRVIAVDAGAGQRSGVGDLARALAALAAAGHALRLQEWEDGERRLAAWQPRQRRLTFPICGANFRAPVPPRESRPARARPDGAAPATPRTTNALSQAANALSQAAGTRAEPARAAAMPSRASPTDATSATAAGHSPAASTGSGGNAATQAHGQPSGMAMAAGATGLRTSQPTTAPAARAAATMTAAAGHAPASGDPATSAVAARASHSTGGASFSAATNATATTRTATNITTPSGLNDGQPSRAAISAKAVQTMQPGHSPAWTPPPSTPSSTDAKPVPTTAAPPSVGGGLGPNASASLEALRLTRETLAALQQMQAQTADLHRRFLEGQERAQMAIQAIIERSLGAAAALTGSGQSSRPAIDAQVAPTSVAIPEHRPAGPAVSHSAPPPSEPFVASQPLPAATGSAFEGSAAPAPAEATPLGSPAMASRQATHSAAPTSGSPSSRATAGPTLPADFQTGLLAIVGEKTGYPVEMLNLDMDMESDLGIDSIKRVEIMSAVQEKFPQAPVVQPDQLGKLRTLRQIIDFLAAGTGTERQPASPASSTAGQATSSRQAAAAPAGVATVSPGSAMPDFQPALLAIVGEKTGYPPEMLNLDMDMESDLGIDSIKRVEIMSAVQEKFPQAPVVQPDQLGKLRTLRQIIDFLAAGMGPDRQPASLAGSSAGQATSSRQAAAAPAGVATASIGRTGSAIPDFQPTLLAIVGEKTGYPPDMLNLDMDMESDLGIDSIKRVEIMSAVQEKFPQAPVVQPDQLGKLRTLRQIIDFLAAGMGPDRQPASLAGSSAGQATSSRQAAVAPAGVATGSTGSAIPDFQPALLAIVGEKTGYPPEMLNLDMDMESDLGIDSIKRVEIMSAVQEKFPQAPVVQPDQLGKLRTLRQIIDFLAAGPADDRLSTSTAGSPTGSSPAPTQSQTASIQTAGVGTSGADAATAPTPTSAPSPATQTATGIAVASQPAVTPSPTVPLRRTVLTAVPYAEPAHPAPLALPAGCTILVTDEGTAFTRELSKGLTQKGYKVVKLDLQAPESWVFPADTHALLVLGAPPKRQRKAPLWGAEHEEALINGFFAVQKAGPILRNNVTRGPVLLATVARLDGGFGLLDLAGPADPCQGGLAGLAKTAAREWTELTVRAFDLAPALEAPAAVRALLPQLFRAGPIELGITADGLYHLQEAMDRPPAPPDPNPLFQPGEVVLVTGGARGVTAEISVALARTWRPTILLLGRTPAPQPEPAWLAGVEGEAAIKQAILRHAGSAAMKPRELEAEYRARLASREILATLQRIEAAGGRPLYRSVDVRDEKAVHTVVASIEAEVGPIVGLVHGAGVLRDRRIEDKTRDQLEDVLRTKITSLRHLLAALDPARLRLLGLFSSTTARLGRIGQVDYAMANEALNKIAQKWSRFYPACRTVSFNWGPWEGGMVTDSLKKLFRAEGVGLIPLAAGAELFIREIAATGQPPVEVGVVALEGTTTTGPGPDRSAPTSQASLTAESPSKPTTTATPAPQVAPTVVPASRTTTATAAPAGPARRFRLAFERDLDLDRERYLAHHILNGEPVFPVAMMVEWMAHAAIHENPGLQFHGFDDLKVLKGIVLAGGRPTPISVHATKIRPGPHGLCCSVEIRGTPGGREVVHASAEVVLADRLPAAPDSRVRPDISRPYPLPIAEIYRQHLFHGTMLQGIHRVQGWSPEGIVAESGTTPPPAAWVRDPLRPAWLSDPLALDVAFQLMILWTTQVGGAPSLPTAAARYRQYQASFPSDRVSVRIAARLAGSYKAQADIDFVDAQGGLVAVLEGYECMMNPSLHEAFGRRTLERHVSA</sequence>
<name>A0A367ZLQ3_9BACT</name>
<dbReference type="SUPFAM" id="SSF55048">
    <property type="entry name" value="Probable ACP-binding domain of malonyl-CoA ACP transacylase"/>
    <property type="match status" value="1"/>
</dbReference>
<comment type="caution">
    <text evidence="9">The sequence shown here is derived from an EMBL/GenBank/DDBJ whole genome shotgun (WGS) entry which is preliminary data.</text>
</comment>
<feature type="compositionally biased region" description="Low complexity" evidence="5">
    <location>
        <begin position="1760"/>
        <end position="1779"/>
    </location>
</feature>
<feature type="region of interest" description="Disordered" evidence="5">
    <location>
        <begin position="1756"/>
        <end position="1812"/>
    </location>
</feature>
<feature type="domain" description="Ketosynthase family 3 (KS3)" evidence="7">
    <location>
        <begin position="10"/>
        <end position="466"/>
    </location>
</feature>
<feature type="domain" description="Carrier" evidence="6">
    <location>
        <begin position="1557"/>
        <end position="1637"/>
    </location>
</feature>
<dbReference type="SUPFAM" id="SSF47336">
    <property type="entry name" value="ACP-like"/>
    <property type="match status" value="4"/>
</dbReference>
<evidence type="ECO:0000259" key="7">
    <source>
        <dbReference type="PROSITE" id="PS52004"/>
    </source>
</evidence>
<dbReference type="PROSITE" id="PS52004">
    <property type="entry name" value="KS3_2"/>
    <property type="match status" value="1"/>
</dbReference>
<feature type="domain" description="Carrier" evidence="6">
    <location>
        <begin position="1437"/>
        <end position="1517"/>
    </location>
</feature>
<dbReference type="InterPro" id="IPR009081">
    <property type="entry name" value="PP-bd_ACP"/>
</dbReference>
<feature type="region of interest" description="Disordered" evidence="5">
    <location>
        <begin position="1400"/>
        <end position="1433"/>
    </location>
</feature>
<dbReference type="InterPro" id="IPR014031">
    <property type="entry name" value="Ketoacyl_synth_C"/>
</dbReference>
<dbReference type="CDD" id="cd00833">
    <property type="entry name" value="PKS"/>
    <property type="match status" value="1"/>
</dbReference>
<feature type="region of interest" description="Disordered" evidence="5">
    <location>
        <begin position="1116"/>
        <end position="1162"/>
    </location>
</feature>
<dbReference type="InterPro" id="IPR014030">
    <property type="entry name" value="Ketoacyl_synth_N"/>
</dbReference>
<feature type="active site" description="Proton donor; for dehydratase activity" evidence="4">
    <location>
        <position position="2578"/>
    </location>
</feature>
<dbReference type="SUPFAM" id="SSF52151">
    <property type="entry name" value="FabD/lysophospholipase-like"/>
    <property type="match status" value="1"/>
</dbReference>
<evidence type="ECO:0000256" key="5">
    <source>
        <dbReference type="SAM" id="MobiDB-lite"/>
    </source>
</evidence>
<dbReference type="SMART" id="SM00822">
    <property type="entry name" value="PKS_KR"/>
    <property type="match status" value="1"/>
</dbReference>
<dbReference type="SMART" id="SM00825">
    <property type="entry name" value="PKS_KS"/>
    <property type="match status" value="1"/>
</dbReference>
<dbReference type="InterPro" id="IPR052568">
    <property type="entry name" value="PKS-FAS_Synthase"/>
</dbReference>
<dbReference type="InterPro" id="IPR049900">
    <property type="entry name" value="PKS_mFAS_DH"/>
</dbReference>
<dbReference type="Pfam" id="PF14765">
    <property type="entry name" value="PS-DH"/>
    <property type="match status" value="1"/>
</dbReference>
<dbReference type="Pfam" id="PF16197">
    <property type="entry name" value="KAsynt_C_assoc"/>
    <property type="match status" value="1"/>
</dbReference>
<dbReference type="InterPro" id="IPR049552">
    <property type="entry name" value="PKS_DH_N"/>
</dbReference>
<dbReference type="Gene3D" id="3.40.50.720">
    <property type="entry name" value="NAD(P)-binding Rossmann-like Domain"/>
    <property type="match status" value="1"/>
</dbReference>
<dbReference type="InterPro" id="IPR032821">
    <property type="entry name" value="PKS_assoc"/>
</dbReference>
<proteinExistence type="predicted"/>
<feature type="region of interest" description="Disordered" evidence="5">
    <location>
        <begin position="2325"/>
        <end position="2381"/>
    </location>
</feature>